<evidence type="ECO:0000313" key="2">
    <source>
        <dbReference type="EMBL" id="PCH36521.1"/>
    </source>
</evidence>
<protein>
    <recommendedName>
        <fullName evidence="4">Retrotransposon gag domain-containing protein</fullName>
    </recommendedName>
</protein>
<evidence type="ECO:0008006" key="4">
    <source>
        <dbReference type="Google" id="ProtNLM"/>
    </source>
</evidence>
<proteinExistence type="predicted"/>
<gene>
    <name evidence="2" type="ORF">WOLCODRAFT_157233</name>
</gene>
<sequence length="476" mass="53509">MAQRALVPLSEAPQTVHVNTWRAAPLPGTRASMWQPEKPVSSQWDAYSMLPEPIPDPRYKSKVREPEAFTGDNFMAWYMHLKLYIDDNVPLLYTDSKKVGAAILLIRGSKVDSWVTAFTGEHYLDGQWHISWSRFVWELHQKFNDPDLEKKVAVAAERLIMSAGKGEEYFQELERLLAEAKYDRENQVVHSWVTRAIPKDIYLSVHQAFVAATVNDKSQRGYNVQIPEDYQSWKQAILCTDSAMRRLHDEEKLRSNWDTKGMDKGKECTRPERPKMEPTAKERANLLKRKCHSCSKLQSEAPGKGCNKSRWHQTNWLTDGAESPKVLSKVPQEDFIRMVAAWAKKHLEAAKEAGFTPNQVSPSPSNHYSVLKVEEIVNTQSESTATENDEPVDGLYGLGTGAPILESVVVSLASVDSDIDDDDGASTCSDDSFVTALEAPPTGAWREANTVLNSSNVNVTYIPMDVDLVVASHTFQ</sequence>
<reference evidence="2 3" key="1">
    <citation type="journal article" date="2012" name="Science">
        <title>The Paleozoic origin of enzymatic lignin decomposition reconstructed from 31 fungal genomes.</title>
        <authorList>
            <person name="Floudas D."/>
            <person name="Binder M."/>
            <person name="Riley R."/>
            <person name="Barry K."/>
            <person name="Blanchette R.A."/>
            <person name="Henrissat B."/>
            <person name="Martinez A.T."/>
            <person name="Otillar R."/>
            <person name="Spatafora J.W."/>
            <person name="Yadav J.S."/>
            <person name="Aerts A."/>
            <person name="Benoit I."/>
            <person name="Boyd A."/>
            <person name="Carlson A."/>
            <person name="Copeland A."/>
            <person name="Coutinho P.M."/>
            <person name="de Vries R.P."/>
            <person name="Ferreira P."/>
            <person name="Findley K."/>
            <person name="Foster B."/>
            <person name="Gaskell J."/>
            <person name="Glotzer D."/>
            <person name="Gorecki P."/>
            <person name="Heitman J."/>
            <person name="Hesse C."/>
            <person name="Hori C."/>
            <person name="Igarashi K."/>
            <person name="Jurgens J.A."/>
            <person name="Kallen N."/>
            <person name="Kersten P."/>
            <person name="Kohler A."/>
            <person name="Kuees U."/>
            <person name="Kumar T.K.A."/>
            <person name="Kuo A."/>
            <person name="LaButti K."/>
            <person name="Larrondo L.F."/>
            <person name="Lindquist E."/>
            <person name="Ling A."/>
            <person name="Lombard V."/>
            <person name="Lucas S."/>
            <person name="Lundell T."/>
            <person name="Martin R."/>
            <person name="McLaughlin D.J."/>
            <person name="Morgenstern I."/>
            <person name="Morin E."/>
            <person name="Murat C."/>
            <person name="Nagy L.G."/>
            <person name="Nolan M."/>
            <person name="Ohm R.A."/>
            <person name="Patyshakuliyeva A."/>
            <person name="Rokas A."/>
            <person name="Ruiz-Duenas F.J."/>
            <person name="Sabat G."/>
            <person name="Salamov A."/>
            <person name="Samejima M."/>
            <person name="Schmutz J."/>
            <person name="Slot J.C."/>
            <person name="St John F."/>
            <person name="Stenlid J."/>
            <person name="Sun H."/>
            <person name="Sun S."/>
            <person name="Syed K."/>
            <person name="Tsang A."/>
            <person name="Wiebenga A."/>
            <person name="Young D."/>
            <person name="Pisabarro A."/>
            <person name="Eastwood D.C."/>
            <person name="Martin F."/>
            <person name="Cullen D."/>
            <person name="Grigoriev I.V."/>
            <person name="Hibbett D.S."/>
        </authorList>
    </citation>
    <scope>NUCLEOTIDE SEQUENCE [LARGE SCALE GENOMIC DNA]</scope>
    <source>
        <strain evidence="2 3">MD-104</strain>
    </source>
</reference>
<dbReference type="STRING" id="742152.A0A2H3J3H9"/>
<dbReference type="Proteomes" id="UP000218811">
    <property type="component" value="Unassembled WGS sequence"/>
</dbReference>
<dbReference type="OrthoDB" id="2681631at2759"/>
<accession>A0A2H3J3H9</accession>
<feature type="region of interest" description="Disordered" evidence="1">
    <location>
        <begin position="257"/>
        <end position="279"/>
    </location>
</feature>
<organism evidence="2 3">
    <name type="scientific">Wolfiporia cocos (strain MD-104)</name>
    <name type="common">Brown rot fungus</name>
    <dbReference type="NCBI Taxonomy" id="742152"/>
    <lineage>
        <taxon>Eukaryota</taxon>
        <taxon>Fungi</taxon>
        <taxon>Dikarya</taxon>
        <taxon>Basidiomycota</taxon>
        <taxon>Agaricomycotina</taxon>
        <taxon>Agaricomycetes</taxon>
        <taxon>Polyporales</taxon>
        <taxon>Phaeolaceae</taxon>
        <taxon>Wolfiporia</taxon>
    </lineage>
</organism>
<dbReference type="AlphaFoldDB" id="A0A2H3J3H9"/>
<keyword evidence="3" id="KW-1185">Reference proteome</keyword>
<evidence type="ECO:0000313" key="3">
    <source>
        <dbReference type="Proteomes" id="UP000218811"/>
    </source>
</evidence>
<dbReference type="EMBL" id="KB467876">
    <property type="protein sequence ID" value="PCH36521.1"/>
    <property type="molecule type" value="Genomic_DNA"/>
</dbReference>
<name>A0A2H3J3H9_WOLCO</name>
<evidence type="ECO:0000256" key="1">
    <source>
        <dbReference type="SAM" id="MobiDB-lite"/>
    </source>
</evidence>